<dbReference type="Proteomes" id="UP000078582">
    <property type="component" value="Chromosome"/>
</dbReference>
<dbReference type="AlphaFoldDB" id="A0A192H1D3"/>
<dbReference type="PROSITE" id="PS50846">
    <property type="entry name" value="HMA_2"/>
    <property type="match status" value="1"/>
</dbReference>
<dbReference type="InterPro" id="IPR036163">
    <property type="entry name" value="HMA_dom_sf"/>
</dbReference>
<accession>A0A192H1D3</accession>
<dbReference type="Gene3D" id="3.30.70.100">
    <property type="match status" value="1"/>
</dbReference>
<proteinExistence type="predicted"/>
<keyword evidence="3" id="KW-1185">Reference proteome</keyword>
<protein>
    <recommendedName>
        <fullName evidence="1">HMA domain-containing protein</fullName>
    </recommendedName>
</protein>
<reference evidence="2 3" key="1">
    <citation type="submission" date="2016-03" db="EMBL/GenBank/DDBJ databases">
        <title>Pediococcus and Lactobacillus from brewery environment - whole genome sequencing and assembly.</title>
        <authorList>
            <person name="Behr J."/>
            <person name="Geissler A.J."/>
            <person name="Vogel R.F."/>
        </authorList>
    </citation>
    <scope>NUCLEOTIDE SEQUENCE [LARGE SCALE GENOMIC DNA]</scope>
    <source>
        <strain evidence="2 3">TMW 1.1989</strain>
    </source>
</reference>
<dbReference type="Pfam" id="PF00403">
    <property type="entry name" value="HMA"/>
    <property type="match status" value="1"/>
</dbReference>
<dbReference type="InterPro" id="IPR006121">
    <property type="entry name" value="HMA_dom"/>
</dbReference>
<dbReference type="RefSeq" id="WP_068279000.1">
    <property type="nucleotide sequence ID" value="NZ_CP014873.1"/>
</dbReference>
<gene>
    <name evidence="2" type="ORF">AYR53_04505</name>
</gene>
<dbReference type="EMBL" id="CP014873">
    <property type="protein sequence ID" value="ANK62093.1"/>
    <property type="molecule type" value="Genomic_DNA"/>
</dbReference>
<dbReference type="OrthoDB" id="9813965at2"/>
<dbReference type="GO" id="GO:0046872">
    <property type="term" value="F:metal ion binding"/>
    <property type="evidence" value="ECO:0007669"/>
    <property type="project" value="InterPro"/>
</dbReference>
<evidence type="ECO:0000313" key="2">
    <source>
        <dbReference type="EMBL" id="ANK62093.1"/>
    </source>
</evidence>
<feature type="domain" description="HMA" evidence="1">
    <location>
        <begin position="1"/>
        <end position="64"/>
    </location>
</feature>
<dbReference type="CDD" id="cd00371">
    <property type="entry name" value="HMA"/>
    <property type="match status" value="1"/>
</dbReference>
<organism evidence="2 3">
    <name type="scientific">Loigolactobacillus backii</name>
    <dbReference type="NCBI Taxonomy" id="375175"/>
    <lineage>
        <taxon>Bacteria</taxon>
        <taxon>Bacillati</taxon>
        <taxon>Bacillota</taxon>
        <taxon>Bacilli</taxon>
        <taxon>Lactobacillales</taxon>
        <taxon>Lactobacillaceae</taxon>
        <taxon>Loigolactobacillus</taxon>
    </lineage>
</organism>
<dbReference type="STRING" id="375175.AYR53_04505"/>
<evidence type="ECO:0000259" key="1">
    <source>
        <dbReference type="PROSITE" id="PS50846"/>
    </source>
</evidence>
<dbReference type="SUPFAM" id="SSF55008">
    <property type="entry name" value="HMA, heavy metal-associated domain"/>
    <property type="match status" value="1"/>
</dbReference>
<evidence type="ECO:0000313" key="3">
    <source>
        <dbReference type="Proteomes" id="UP000078582"/>
    </source>
</evidence>
<dbReference type="GeneID" id="42981503"/>
<name>A0A192H1D3_9LACO</name>
<sequence length="66" mass="6916">MTQVVKIEGMKCDGCVKAVTEAFKNVAGVKSVQVDLAKKQATVEGNVDSAALAASLKETSYRVVEA</sequence>